<dbReference type="RefSeq" id="WP_381175855.1">
    <property type="nucleotide sequence ID" value="NZ_JBHSFK010000023.1"/>
</dbReference>
<reference evidence="2" key="1">
    <citation type="journal article" date="2019" name="Int. J. Syst. Evol. Microbiol.">
        <title>The Global Catalogue of Microorganisms (GCM) 10K type strain sequencing project: providing services to taxonomists for standard genome sequencing and annotation.</title>
        <authorList>
            <consortium name="The Broad Institute Genomics Platform"/>
            <consortium name="The Broad Institute Genome Sequencing Center for Infectious Disease"/>
            <person name="Wu L."/>
            <person name="Ma J."/>
        </authorList>
    </citation>
    <scope>NUCLEOTIDE SEQUENCE [LARGE SCALE GENOMIC DNA]</scope>
    <source>
        <strain evidence="2">CGMCC 4.7177</strain>
    </source>
</reference>
<proteinExistence type="predicted"/>
<evidence type="ECO:0000313" key="2">
    <source>
        <dbReference type="Proteomes" id="UP001595839"/>
    </source>
</evidence>
<accession>A0ABV9AY47</accession>
<dbReference type="Proteomes" id="UP001595839">
    <property type="component" value="Unassembled WGS sequence"/>
</dbReference>
<protein>
    <submittedName>
        <fullName evidence="1">Nuclear transport factor 2 family protein</fullName>
    </submittedName>
</protein>
<gene>
    <name evidence="1" type="ORF">ACFPIH_31270</name>
</gene>
<comment type="caution">
    <text evidence="1">The sequence shown here is derived from an EMBL/GenBank/DDBJ whole genome shotgun (WGS) entry which is preliminary data.</text>
</comment>
<dbReference type="SUPFAM" id="SSF54427">
    <property type="entry name" value="NTF2-like"/>
    <property type="match status" value="1"/>
</dbReference>
<dbReference type="EMBL" id="JBHSFK010000023">
    <property type="protein sequence ID" value="MFC4503941.1"/>
    <property type="molecule type" value="Genomic_DNA"/>
</dbReference>
<dbReference type="InterPro" id="IPR032710">
    <property type="entry name" value="NTF2-like_dom_sf"/>
</dbReference>
<name>A0ABV9AY47_9ACTN</name>
<organism evidence="1 2">
    <name type="scientific">Streptomyces vulcanius</name>
    <dbReference type="NCBI Taxonomy" id="1441876"/>
    <lineage>
        <taxon>Bacteria</taxon>
        <taxon>Bacillati</taxon>
        <taxon>Actinomycetota</taxon>
        <taxon>Actinomycetes</taxon>
        <taxon>Kitasatosporales</taxon>
        <taxon>Streptomycetaceae</taxon>
        <taxon>Streptomyces</taxon>
    </lineage>
</organism>
<evidence type="ECO:0000313" key="1">
    <source>
        <dbReference type="EMBL" id="MFC4503941.1"/>
    </source>
</evidence>
<sequence>MAGVLRAYMARMDSDHPEQALDLLEPDFRFLIALPGGEATGHSKDDFAAYIAGRNAVERSHEILRSSSDRDLETVYGVVTEAGKTVGSFLSAAVVTPDGRMARYQSYFSTTYDLIDRAD</sequence>
<dbReference type="Gene3D" id="3.10.450.50">
    <property type="match status" value="1"/>
</dbReference>
<keyword evidence="2" id="KW-1185">Reference proteome</keyword>